<organism evidence="1">
    <name type="scientific">Homalodisca liturata</name>
    <dbReference type="NCBI Taxonomy" id="320908"/>
    <lineage>
        <taxon>Eukaryota</taxon>
        <taxon>Metazoa</taxon>
        <taxon>Ecdysozoa</taxon>
        <taxon>Arthropoda</taxon>
        <taxon>Hexapoda</taxon>
        <taxon>Insecta</taxon>
        <taxon>Pterygota</taxon>
        <taxon>Neoptera</taxon>
        <taxon>Paraneoptera</taxon>
        <taxon>Hemiptera</taxon>
        <taxon>Auchenorrhyncha</taxon>
        <taxon>Membracoidea</taxon>
        <taxon>Cicadellidae</taxon>
        <taxon>Cicadellinae</taxon>
        <taxon>Proconiini</taxon>
        <taxon>Homalodisca</taxon>
    </lineage>
</organism>
<accession>A0A1B6HUB2</accession>
<sequence length="213" mass="23927">SPEITNREVEPLPLHSPATIPPATVPLSIPPQTVQPTPAVNPLDMLSNLMPPQESTRAVDYSYSVDNENSNQSGLTTTTTTVTSTVSTLPSLTGEINVTELLQKLMAKGIMPTLEQPKDKTPEKAVTTDSGLIKPVDFRKHESLKVRQTGLIAHLYSGIQCNSCGVRFPPEQTMKYSQHLDWHFRQNRRDKDSSRMAQTRRYYYDVSDWIQFE</sequence>
<dbReference type="InterPro" id="IPR045154">
    <property type="entry name" value="PCF11-like"/>
</dbReference>
<feature type="non-terminal residue" evidence="1">
    <location>
        <position position="213"/>
    </location>
</feature>
<dbReference type="EMBL" id="GECU01029440">
    <property type="protein sequence ID" value="JAS78266.1"/>
    <property type="molecule type" value="Transcribed_RNA"/>
</dbReference>
<dbReference type="GO" id="GO:0005849">
    <property type="term" value="C:mRNA cleavage factor complex"/>
    <property type="evidence" value="ECO:0007669"/>
    <property type="project" value="TreeGrafter"/>
</dbReference>
<dbReference type="PANTHER" id="PTHR15921">
    <property type="entry name" value="PRE-MRNA CLEAVAGE COMPLEX II"/>
    <property type="match status" value="1"/>
</dbReference>
<dbReference type="AlphaFoldDB" id="A0A1B6HUB2"/>
<reference evidence="1" key="1">
    <citation type="submission" date="2015-11" db="EMBL/GenBank/DDBJ databases">
        <title>De novo transcriptome assembly of four potential Pierce s Disease insect vectors from Arizona vineyards.</title>
        <authorList>
            <person name="Tassone E.E."/>
        </authorList>
    </citation>
    <scope>NUCLEOTIDE SEQUENCE</scope>
</reference>
<dbReference type="PANTHER" id="PTHR15921:SF3">
    <property type="entry name" value="PRE-MRNA CLEAVAGE COMPLEX 2 PROTEIN PCF11"/>
    <property type="match status" value="1"/>
</dbReference>
<proteinExistence type="predicted"/>
<dbReference type="GO" id="GO:0000993">
    <property type="term" value="F:RNA polymerase II complex binding"/>
    <property type="evidence" value="ECO:0007669"/>
    <property type="project" value="InterPro"/>
</dbReference>
<dbReference type="GO" id="GO:0006369">
    <property type="term" value="P:termination of RNA polymerase II transcription"/>
    <property type="evidence" value="ECO:0007669"/>
    <property type="project" value="InterPro"/>
</dbReference>
<name>A0A1B6HUB2_9HEMI</name>
<protein>
    <submittedName>
        <fullName evidence="1">Uncharacterized protein</fullName>
    </submittedName>
</protein>
<dbReference type="GO" id="GO:0003729">
    <property type="term" value="F:mRNA binding"/>
    <property type="evidence" value="ECO:0007669"/>
    <property type="project" value="InterPro"/>
</dbReference>
<dbReference type="GO" id="GO:0031124">
    <property type="term" value="P:mRNA 3'-end processing"/>
    <property type="evidence" value="ECO:0007669"/>
    <property type="project" value="InterPro"/>
</dbReference>
<feature type="non-terminal residue" evidence="1">
    <location>
        <position position="1"/>
    </location>
</feature>
<dbReference type="GO" id="GO:0005737">
    <property type="term" value="C:cytoplasm"/>
    <property type="evidence" value="ECO:0007669"/>
    <property type="project" value="TreeGrafter"/>
</dbReference>
<gene>
    <name evidence="1" type="ORF">g.34349</name>
</gene>
<evidence type="ECO:0000313" key="1">
    <source>
        <dbReference type="EMBL" id="JAS78266.1"/>
    </source>
</evidence>